<protein>
    <recommendedName>
        <fullName evidence="3">F-box domain-containing protein</fullName>
    </recommendedName>
</protein>
<gene>
    <name evidence="1" type="ORF">ARMSODRAFT_1022660</name>
</gene>
<keyword evidence="2" id="KW-1185">Reference proteome</keyword>
<dbReference type="Proteomes" id="UP000218334">
    <property type="component" value="Unassembled WGS sequence"/>
</dbReference>
<proteinExistence type="predicted"/>
<evidence type="ECO:0000313" key="1">
    <source>
        <dbReference type="EMBL" id="PBK64944.1"/>
    </source>
</evidence>
<evidence type="ECO:0008006" key="3">
    <source>
        <dbReference type="Google" id="ProtNLM"/>
    </source>
</evidence>
<organism evidence="1 2">
    <name type="scientific">Armillaria solidipes</name>
    <dbReference type="NCBI Taxonomy" id="1076256"/>
    <lineage>
        <taxon>Eukaryota</taxon>
        <taxon>Fungi</taxon>
        <taxon>Dikarya</taxon>
        <taxon>Basidiomycota</taxon>
        <taxon>Agaricomycotina</taxon>
        <taxon>Agaricomycetes</taxon>
        <taxon>Agaricomycetidae</taxon>
        <taxon>Agaricales</taxon>
        <taxon>Marasmiineae</taxon>
        <taxon>Physalacriaceae</taxon>
        <taxon>Armillaria</taxon>
    </lineage>
</organism>
<sequence>MILVGHTSYCAPELVGFADASIDENNPEAYFELGPRLTLFMDLLDLPHELLLYIVQLTDPDALRALCLTEKRILHNIARDLLSRNVTVIFDIDQKPKPNLFSFDSGRLAAIRSLSVVVNGYCDVCLSSFSSVLAGLININHVRVSGGSGPLIRFILENTMLPLVTLELDCCDAEPQDFADMVPITIRKLRISRCHSNMRFMLGPLTVEDLEVHGPDLDGDCMSIGVTLRRLTEAHLGQMKRLCLVYTCRDAGCRDGLHLASALERPFPSLEELVLDIPLSQDTHQKLLQLIPAFPMLKEFCIVSRGNETSLGLATRS</sequence>
<name>A0A2H3B7V3_9AGAR</name>
<reference evidence="2" key="1">
    <citation type="journal article" date="2017" name="Nat. Ecol. Evol.">
        <title>Genome expansion and lineage-specific genetic innovations in the forest pathogenic fungi Armillaria.</title>
        <authorList>
            <person name="Sipos G."/>
            <person name="Prasanna A.N."/>
            <person name="Walter M.C."/>
            <person name="O'Connor E."/>
            <person name="Balint B."/>
            <person name="Krizsan K."/>
            <person name="Kiss B."/>
            <person name="Hess J."/>
            <person name="Varga T."/>
            <person name="Slot J."/>
            <person name="Riley R."/>
            <person name="Boka B."/>
            <person name="Rigling D."/>
            <person name="Barry K."/>
            <person name="Lee J."/>
            <person name="Mihaltcheva S."/>
            <person name="LaButti K."/>
            <person name="Lipzen A."/>
            <person name="Waldron R."/>
            <person name="Moloney N.M."/>
            <person name="Sperisen C."/>
            <person name="Kredics L."/>
            <person name="Vagvoelgyi C."/>
            <person name="Patrignani A."/>
            <person name="Fitzpatrick D."/>
            <person name="Nagy I."/>
            <person name="Doyle S."/>
            <person name="Anderson J.B."/>
            <person name="Grigoriev I.V."/>
            <person name="Gueldener U."/>
            <person name="Muensterkoetter M."/>
            <person name="Nagy L.G."/>
        </authorList>
    </citation>
    <scope>NUCLEOTIDE SEQUENCE [LARGE SCALE GENOMIC DNA]</scope>
    <source>
        <strain evidence="2">28-4</strain>
    </source>
</reference>
<evidence type="ECO:0000313" key="2">
    <source>
        <dbReference type="Proteomes" id="UP000218334"/>
    </source>
</evidence>
<accession>A0A2H3B7V3</accession>
<dbReference type="AlphaFoldDB" id="A0A2H3B7V3"/>
<dbReference type="EMBL" id="KZ293448">
    <property type="protein sequence ID" value="PBK64944.1"/>
    <property type="molecule type" value="Genomic_DNA"/>
</dbReference>